<reference evidence="3 4" key="1">
    <citation type="journal article" date="2017" name="Syst. Appl. Microbiol.">
        <title>Pseudomonas caspiana sp. nov., a citrus pathogen in the Pseudomonas syringae phylogenetic group.</title>
        <authorList>
            <person name="Busquets A."/>
            <person name="Gomila M."/>
            <person name="Beiki F."/>
            <person name="Mulet M."/>
            <person name="Rahimian H."/>
            <person name="Garcia-Valdes E."/>
            <person name="Lalucat J."/>
        </authorList>
    </citation>
    <scope>NUCLEOTIDE SEQUENCE [LARGE SCALE GENOMIC DNA]</scope>
    <source>
        <strain evidence="3 4">FBF102</strain>
    </source>
</reference>
<feature type="region of interest" description="Disordered" evidence="2">
    <location>
        <begin position="212"/>
        <end position="234"/>
    </location>
</feature>
<accession>A0A1Y3P812</accession>
<evidence type="ECO:0000313" key="4">
    <source>
        <dbReference type="Proteomes" id="UP000195440"/>
    </source>
</evidence>
<comment type="caution">
    <text evidence="3">The sequence shown here is derived from an EMBL/GenBank/DDBJ whole genome shotgun (WGS) entry which is preliminary data.</text>
</comment>
<dbReference type="AlphaFoldDB" id="A0A1Y3P812"/>
<dbReference type="RefSeq" id="WP_087267068.1">
    <property type="nucleotide sequence ID" value="NZ_JBJGBV010000002.1"/>
</dbReference>
<sequence>MQIPAAILQTVRENPVEGTIAVCKYALGVSQACEDWDEPTHEVLLEACAVILSLAEHELIAHLNSPPSLEGHMGSVCNNMQQFLSDTQAEMVGQTSAKKMEALKKGFAVSLANGFGYEFTDGDLSRLQTLINELRGLLQADTKLDDGHKRRLFKRLEALQRELNNKVSEVDNFYALLGDAGVAMGKLGKDAKPFVDRIREIAQIGWKAQARAEQLPGSADNPLLGSDTEPPALS</sequence>
<dbReference type="EMBL" id="LOHF01000008">
    <property type="protein sequence ID" value="OUM73713.1"/>
    <property type="molecule type" value="Genomic_DNA"/>
</dbReference>
<evidence type="ECO:0000256" key="2">
    <source>
        <dbReference type="SAM" id="MobiDB-lite"/>
    </source>
</evidence>
<evidence type="ECO:0000256" key="1">
    <source>
        <dbReference type="SAM" id="Coils"/>
    </source>
</evidence>
<keyword evidence="1" id="KW-0175">Coiled coil</keyword>
<proteinExistence type="predicted"/>
<keyword evidence="4" id="KW-1185">Reference proteome</keyword>
<dbReference type="Proteomes" id="UP000195440">
    <property type="component" value="Unassembled WGS sequence"/>
</dbReference>
<protein>
    <submittedName>
        <fullName evidence="3">Uncharacterized protein</fullName>
    </submittedName>
</protein>
<name>A0A1Y3P812_9PSED</name>
<dbReference type="OrthoDB" id="5919048at2"/>
<feature type="coiled-coil region" evidence="1">
    <location>
        <begin position="149"/>
        <end position="176"/>
    </location>
</feature>
<organism evidence="3 4">
    <name type="scientific">Pseudomonas caspiana</name>
    <dbReference type="NCBI Taxonomy" id="1451454"/>
    <lineage>
        <taxon>Bacteria</taxon>
        <taxon>Pseudomonadati</taxon>
        <taxon>Pseudomonadota</taxon>
        <taxon>Gammaproteobacteria</taxon>
        <taxon>Pseudomonadales</taxon>
        <taxon>Pseudomonadaceae</taxon>
        <taxon>Pseudomonas</taxon>
    </lineage>
</organism>
<gene>
    <name evidence="3" type="ORF">AUC60_11600</name>
</gene>
<evidence type="ECO:0000313" key="3">
    <source>
        <dbReference type="EMBL" id="OUM73713.1"/>
    </source>
</evidence>